<evidence type="ECO:0000256" key="5">
    <source>
        <dbReference type="ARBA" id="ARBA00023136"/>
    </source>
</evidence>
<dbReference type="KEGG" id="cfer:D4Z93_07310"/>
<dbReference type="Pfam" id="PF02588">
    <property type="entry name" value="YitT_membrane"/>
    <property type="match status" value="1"/>
</dbReference>
<keyword evidence="9" id="KW-1185">Reference proteome</keyword>
<keyword evidence="2" id="KW-1003">Cell membrane</keyword>
<evidence type="ECO:0000256" key="2">
    <source>
        <dbReference type="ARBA" id="ARBA00022475"/>
    </source>
</evidence>
<protein>
    <submittedName>
        <fullName evidence="8">YitT family protein</fullName>
    </submittedName>
</protein>
<feature type="transmembrane region" description="Helical" evidence="6">
    <location>
        <begin position="40"/>
        <end position="62"/>
    </location>
</feature>
<comment type="subcellular location">
    <subcellularLocation>
        <location evidence="1">Cell membrane</location>
        <topology evidence="1">Multi-pass membrane protein</topology>
    </subcellularLocation>
</comment>
<dbReference type="Proteomes" id="UP000266301">
    <property type="component" value="Chromosome"/>
</dbReference>
<dbReference type="InterPro" id="IPR015867">
    <property type="entry name" value="N-reg_PII/ATP_PRibTrfase_C"/>
</dbReference>
<evidence type="ECO:0000256" key="4">
    <source>
        <dbReference type="ARBA" id="ARBA00022989"/>
    </source>
</evidence>
<reference evidence="8 9" key="1">
    <citation type="journal article" date="2019" name="Int. J. Syst. Evol. Microbiol.">
        <title>Clostridium fermenticellae sp. nov., isolated from the mud in a fermentation cellar for the production of the Chinese liquor, baijiu.</title>
        <authorList>
            <person name="Xu P.X."/>
            <person name="Chai L.J."/>
            <person name="Qiu T."/>
            <person name="Zhang X.J."/>
            <person name="Lu Z.M."/>
            <person name="Xiao C."/>
            <person name="Wang S.T."/>
            <person name="Shen C.H."/>
            <person name="Shi J.S."/>
            <person name="Xu Z.H."/>
        </authorList>
    </citation>
    <scope>NUCLEOTIDE SEQUENCE [LARGE SCALE GENOMIC DNA]</scope>
    <source>
        <strain evidence="8 9">JN500901</strain>
    </source>
</reference>
<feature type="transmembrane region" description="Helical" evidence="6">
    <location>
        <begin position="139"/>
        <end position="157"/>
    </location>
</feature>
<dbReference type="EMBL" id="CP032416">
    <property type="protein sequence ID" value="AYD40339.1"/>
    <property type="molecule type" value="Genomic_DNA"/>
</dbReference>
<name>A0A386H3N8_9CLOT</name>
<dbReference type="AlphaFoldDB" id="A0A386H3N8"/>
<keyword evidence="3 6" id="KW-0812">Transmembrane</keyword>
<evidence type="ECO:0000256" key="1">
    <source>
        <dbReference type="ARBA" id="ARBA00004651"/>
    </source>
</evidence>
<evidence type="ECO:0000259" key="7">
    <source>
        <dbReference type="Pfam" id="PF10035"/>
    </source>
</evidence>
<feature type="transmembrane region" description="Helical" evidence="6">
    <location>
        <begin position="110"/>
        <end position="127"/>
    </location>
</feature>
<dbReference type="InterPro" id="IPR051461">
    <property type="entry name" value="UPF0750_membrane"/>
</dbReference>
<dbReference type="GO" id="GO:0005886">
    <property type="term" value="C:plasma membrane"/>
    <property type="evidence" value="ECO:0007669"/>
    <property type="project" value="UniProtKB-SubCell"/>
</dbReference>
<evidence type="ECO:0000256" key="6">
    <source>
        <dbReference type="SAM" id="Phobius"/>
    </source>
</evidence>
<dbReference type="InterPro" id="IPR019264">
    <property type="entry name" value="DUF2179"/>
</dbReference>
<dbReference type="PANTHER" id="PTHR33545:SF9">
    <property type="entry name" value="UPF0750 MEMBRANE PROTEIN YITE"/>
    <property type="match status" value="1"/>
</dbReference>
<evidence type="ECO:0000313" key="8">
    <source>
        <dbReference type="EMBL" id="AYD40339.1"/>
    </source>
</evidence>
<dbReference type="PANTHER" id="PTHR33545">
    <property type="entry name" value="UPF0750 MEMBRANE PROTEIN YITT-RELATED"/>
    <property type="match status" value="1"/>
</dbReference>
<dbReference type="PIRSF" id="PIRSF006483">
    <property type="entry name" value="Membrane_protein_YitT"/>
    <property type="match status" value="1"/>
</dbReference>
<gene>
    <name evidence="8" type="ORF">D4Z93_07310</name>
</gene>
<feature type="transmembrane region" description="Helical" evidence="6">
    <location>
        <begin position="6"/>
        <end position="28"/>
    </location>
</feature>
<evidence type="ECO:0000313" key="9">
    <source>
        <dbReference type="Proteomes" id="UP000266301"/>
    </source>
</evidence>
<accession>A0A386H3N8</accession>
<dbReference type="InterPro" id="IPR003740">
    <property type="entry name" value="YitT"/>
</dbReference>
<keyword evidence="5 6" id="KW-0472">Membrane</keyword>
<feature type="domain" description="DUF2179" evidence="7">
    <location>
        <begin position="255"/>
        <end position="306"/>
    </location>
</feature>
<sequence length="312" mass="34200">MIKIDFSSVVYWMGFFYFKYTLILGECIKMKANMIDLKSTIFDTAVIIFAIFIFSLALNVFFSPHHIVAGGVSGLAIVLESVLHIKKSIIIGFLNIPIFLLGLITLGKKFVINTVLGAFLVPVFVELTSNVEPFTKDPLLAVLLGGVVTGIAVGMLLTKEASVGGTDTVAKMISKFINKPVGKIMMCIDLSIVLLSVCVFGIEKALYGVVSVCIIGRVVDVYIKGFKDSKSVLIISDRIDEINDLILTKIDGRTTKLEGRGGYTNHEQIILMCVITSRELIKLKKIVKNIDTNALVLVQDSYEVYGKGFSIN</sequence>
<evidence type="ECO:0000256" key="3">
    <source>
        <dbReference type="ARBA" id="ARBA00022692"/>
    </source>
</evidence>
<dbReference type="CDD" id="cd16380">
    <property type="entry name" value="YitT_C"/>
    <property type="match status" value="1"/>
</dbReference>
<keyword evidence="4 6" id="KW-1133">Transmembrane helix</keyword>
<dbReference type="OrthoDB" id="3180973at2"/>
<feature type="transmembrane region" description="Helical" evidence="6">
    <location>
        <begin position="82"/>
        <end position="103"/>
    </location>
</feature>
<dbReference type="Pfam" id="PF10035">
    <property type="entry name" value="DUF2179"/>
    <property type="match status" value="1"/>
</dbReference>
<proteinExistence type="predicted"/>
<organism evidence="8 9">
    <name type="scientific">Clostridium fermenticellae</name>
    <dbReference type="NCBI Taxonomy" id="2068654"/>
    <lineage>
        <taxon>Bacteria</taxon>
        <taxon>Bacillati</taxon>
        <taxon>Bacillota</taxon>
        <taxon>Clostridia</taxon>
        <taxon>Eubacteriales</taxon>
        <taxon>Clostridiaceae</taxon>
        <taxon>Clostridium</taxon>
    </lineage>
</organism>
<dbReference type="Gene3D" id="3.30.70.120">
    <property type="match status" value="1"/>
</dbReference>